<accession>A0A8R1Z4Z7</accession>
<evidence type="ECO:0000313" key="2">
    <source>
        <dbReference type="Proteomes" id="UP000005239"/>
    </source>
</evidence>
<sequence length="244" mass="26949">MAPSSVHMVSRRPGRGGKWKDKVRQSISLISEDVGIDALVLLEAVADDAEDLKGRPRARLWVLQKERKITHKIFSDQGKTEMEGNLVRIAERQAFATQERAQTAPHAALVVRLKLTCGRWKGGGCVVVGRNPKGACGGGDAPAAGRAVPVRCRRHWWWAEGRREEAAMVSKYRELLLLLRLLRALPLFLLPISQFKPIRAGFGSGMGRPGCLFLVKAPPTVIRCEQLIGWELGAEGRLHGLREA</sequence>
<evidence type="ECO:0000313" key="1">
    <source>
        <dbReference type="EnsemblMetazoa" id="PPA44278.1"/>
    </source>
</evidence>
<dbReference type="AlphaFoldDB" id="A0A2A6CW39"/>
<proteinExistence type="predicted"/>
<keyword evidence="2" id="KW-1185">Reference proteome</keyword>
<dbReference type="EnsemblMetazoa" id="PPA44278.1">
    <property type="protein sequence ID" value="PPA44278.1"/>
    <property type="gene ID" value="WBGene00282647"/>
</dbReference>
<name>A0A2A6CW39_PRIPA</name>
<organism evidence="1 2">
    <name type="scientific">Pristionchus pacificus</name>
    <name type="common">Parasitic nematode worm</name>
    <dbReference type="NCBI Taxonomy" id="54126"/>
    <lineage>
        <taxon>Eukaryota</taxon>
        <taxon>Metazoa</taxon>
        <taxon>Ecdysozoa</taxon>
        <taxon>Nematoda</taxon>
        <taxon>Chromadorea</taxon>
        <taxon>Rhabditida</taxon>
        <taxon>Rhabditina</taxon>
        <taxon>Diplogasteromorpha</taxon>
        <taxon>Diplogasteroidea</taxon>
        <taxon>Neodiplogasteridae</taxon>
        <taxon>Pristionchus</taxon>
    </lineage>
</organism>
<accession>A0A2A6CW39</accession>
<reference evidence="2" key="1">
    <citation type="journal article" date="2008" name="Nat. Genet.">
        <title>The Pristionchus pacificus genome provides a unique perspective on nematode lifestyle and parasitism.</title>
        <authorList>
            <person name="Dieterich C."/>
            <person name="Clifton S.W."/>
            <person name="Schuster L.N."/>
            <person name="Chinwalla A."/>
            <person name="Delehaunty K."/>
            <person name="Dinkelacker I."/>
            <person name="Fulton L."/>
            <person name="Fulton R."/>
            <person name="Godfrey J."/>
            <person name="Minx P."/>
            <person name="Mitreva M."/>
            <person name="Roeseler W."/>
            <person name="Tian H."/>
            <person name="Witte H."/>
            <person name="Yang S.P."/>
            <person name="Wilson R.K."/>
            <person name="Sommer R.J."/>
        </authorList>
    </citation>
    <scope>NUCLEOTIDE SEQUENCE [LARGE SCALE GENOMIC DNA]</scope>
    <source>
        <strain evidence="2">PS312</strain>
    </source>
</reference>
<protein>
    <submittedName>
        <fullName evidence="1">Uncharacterized protein</fullName>
    </submittedName>
</protein>
<reference evidence="1" key="2">
    <citation type="submission" date="2022-06" db="UniProtKB">
        <authorList>
            <consortium name="EnsemblMetazoa"/>
        </authorList>
    </citation>
    <scope>IDENTIFICATION</scope>
    <source>
        <strain evidence="1">PS312</strain>
    </source>
</reference>
<gene>
    <name evidence="1" type="primary">WBGene00282647</name>
</gene>
<dbReference type="Proteomes" id="UP000005239">
    <property type="component" value="Unassembled WGS sequence"/>
</dbReference>